<gene>
    <name evidence="14" type="primary">rnhB</name>
    <name evidence="18" type="ORF">A0O31_01216</name>
</gene>
<dbReference type="GO" id="GO:0005737">
    <property type="term" value="C:cytoplasm"/>
    <property type="evidence" value="ECO:0007669"/>
    <property type="project" value="UniProtKB-SubCell"/>
</dbReference>
<dbReference type="InterPro" id="IPR024567">
    <property type="entry name" value="RNase_HII/HIII_dom"/>
</dbReference>
<evidence type="ECO:0000256" key="12">
    <source>
        <dbReference type="ARBA" id="ARBA00022801"/>
    </source>
</evidence>
<evidence type="ECO:0000256" key="11">
    <source>
        <dbReference type="ARBA" id="ARBA00022759"/>
    </source>
</evidence>
<dbReference type="PROSITE" id="PS51975">
    <property type="entry name" value="RNASE_H_2"/>
    <property type="match status" value="1"/>
</dbReference>
<dbReference type="GO" id="GO:0030145">
    <property type="term" value="F:manganese ion binding"/>
    <property type="evidence" value="ECO:0007669"/>
    <property type="project" value="UniProtKB-UniRule"/>
</dbReference>
<dbReference type="GO" id="GO:0003723">
    <property type="term" value="F:RNA binding"/>
    <property type="evidence" value="ECO:0007669"/>
    <property type="project" value="UniProtKB-UniRule"/>
</dbReference>
<protein>
    <recommendedName>
        <fullName evidence="7 14">Ribonuclease HII</fullName>
        <shortName evidence="14">RNase HII</shortName>
        <ecNumber evidence="6 14">3.1.26.4</ecNumber>
    </recommendedName>
</protein>
<dbReference type="CDD" id="cd07182">
    <property type="entry name" value="RNase_HII_bacteria_HII_like"/>
    <property type="match status" value="1"/>
</dbReference>
<dbReference type="Pfam" id="PF01351">
    <property type="entry name" value="RNase_HII"/>
    <property type="match status" value="1"/>
</dbReference>
<dbReference type="InterPro" id="IPR001352">
    <property type="entry name" value="RNase_HII/HIII"/>
</dbReference>
<dbReference type="SUPFAM" id="SSF53098">
    <property type="entry name" value="Ribonuclease H-like"/>
    <property type="match status" value="1"/>
</dbReference>
<evidence type="ECO:0000256" key="4">
    <source>
        <dbReference type="ARBA" id="ARBA00004496"/>
    </source>
</evidence>
<dbReference type="Proteomes" id="UP000182993">
    <property type="component" value="Chromosome"/>
</dbReference>
<evidence type="ECO:0000256" key="3">
    <source>
        <dbReference type="ARBA" id="ARBA00004065"/>
    </source>
</evidence>
<dbReference type="NCBIfam" id="NF000595">
    <property type="entry name" value="PRK00015.1-3"/>
    <property type="match status" value="1"/>
</dbReference>
<dbReference type="InterPro" id="IPR022898">
    <property type="entry name" value="RNase_HII"/>
</dbReference>
<evidence type="ECO:0000256" key="15">
    <source>
        <dbReference type="PROSITE-ProRule" id="PRU01319"/>
    </source>
</evidence>
<dbReference type="EC" id="3.1.26.4" evidence="6 14"/>
<dbReference type="STRING" id="56956.A0O31_01216"/>
<evidence type="ECO:0000256" key="16">
    <source>
        <dbReference type="RuleBase" id="RU003515"/>
    </source>
</evidence>
<accession>A0A1J0LUM0</accession>
<evidence type="ECO:0000313" key="18">
    <source>
        <dbReference type="EMBL" id="APD09355.1"/>
    </source>
</evidence>
<feature type="binding site" evidence="14 15">
    <location>
        <position position="20"/>
    </location>
    <ligand>
        <name>a divalent metal cation</name>
        <dbReference type="ChEBI" id="CHEBI:60240"/>
    </ligand>
</feature>
<feature type="binding site" evidence="14 15">
    <location>
        <position position="19"/>
    </location>
    <ligand>
        <name>a divalent metal cation</name>
        <dbReference type="ChEBI" id="CHEBI:60240"/>
    </ligand>
</feature>
<dbReference type="GO" id="GO:0004523">
    <property type="term" value="F:RNA-DNA hybrid ribonuclease activity"/>
    <property type="evidence" value="ECO:0007669"/>
    <property type="project" value="UniProtKB-UniRule"/>
</dbReference>
<comment type="subcellular location">
    <subcellularLocation>
        <location evidence="4 14">Cytoplasm</location>
    </subcellularLocation>
</comment>
<dbReference type="Gene3D" id="3.30.420.10">
    <property type="entry name" value="Ribonuclease H-like superfamily/Ribonuclease H"/>
    <property type="match status" value="1"/>
</dbReference>
<evidence type="ECO:0000256" key="14">
    <source>
        <dbReference type="HAMAP-Rule" id="MF_00052"/>
    </source>
</evidence>
<feature type="binding site" evidence="14 15">
    <location>
        <position position="109"/>
    </location>
    <ligand>
        <name>a divalent metal cation</name>
        <dbReference type="ChEBI" id="CHEBI:60240"/>
    </ligand>
</feature>
<comment type="function">
    <text evidence="3 14 16">Endonuclease that specifically degrades the RNA of RNA-DNA hybrids.</text>
</comment>
<dbReference type="InterPro" id="IPR012337">
    <property type="entry name" value="RNaseH-like_sf"/>
</dbReference>
<dbReference type="NCBIfam" id="NF010538">
    <property type="entry name" value="PRK13926.1"/>
    <property type="match status" value="1"/>
</dbReference>
<sequence length="208" mass="22182">MEGIEAVFWQRGLRVAGLDEAGRGAWAGPIVVGAVILPPGRYPFRDSKLLTPKARSRLAAEVKRVAWAWALGVAEVEEVDRLGVLKATLLAAERALGALSLSPEALVTDYLPLPTSLPLLAPPKADQNSPSVAAASILAKVHRDALMEGLDRLYPGYGFAQHKGYGTEEHQRALLALGPSPIHRRRFAPVAQAPLRFSEGEGEGEGVG</sequence>
<dbReference type="PANTHER" id="PTHR10954">
    <property type="entry name" value="RIBONUCLEASE H2 SUBUNIT A"/>
    <property type="match status" value="1"/>
</dbReference>
<dbReference type="GO" id="GO:0006298">
    <property type="term" value="P:mismatch repair"/>
    <property type="evidence" value="ECO:0007669"/>
    <property type="project" value="TreeGrafter"/>
</dbReference>
<evidence type="ECO:0000256" key="1">
    <source>
        <dbReference type="ARBA" id="ARBA00000077"/>
    </source>
</evidence>
<evidence type="ECO:0000313" key="19">
    <source>
        <dbReference type="Proteomes" id="UP000182993"/>
    </source>
</evidence>
<dbReference type="GO" id="GO:0043137">
    <property type="term" value="P:DNA replication, removal of RNA primer"/>
    <property type="evidence" value="ECO:0007669"/>
    <property type="project" value="TreeGrafter"/>
</dbReference>
<dbReference type="PANTHER" id="PTHR10954:SF18">
    <property type="entry name" value="RIBONUCLEASE HII"/>
    <property type="match status" value="1"/>
</dbReference>
<dbReference type="KEGG" id="tbc:A0O31_01216"/>
<name>A0A1J0LUM0_THEBO</name>
<dbReference type="RefSeq" id="WP_071677068.1">
    <property type="nucleotide sequence ID" value="NZ_CP016312.1"/>
</dbReference>
<keyword evidence="8 14" id="KW-0963">Cytoplasm</keyword>
<evidence type="ECO:0000256" key="5">
    <source>
        <dbReference type="ARBA" id="ARBA00007383"/>
    </source>
</evidence>
<evidence type="ECO:0000256" key="10">
    <source>
        <dbReference type="ARBA" id="ARBA00022723"/>
    </source>
</evidence>
<dbReference type="HAMAP" id="MF_00052_B">
    <property type="entry name" value="RNase_HII_B"/>
    <property type="match status" value="1"/>
</dbReference>
<dbReference type="GO" id="GO:0032299">
    <property type="term" value="C:ribonuclease H2 complex"/>
    <property type="evidence" value="ECO:0007669"/>
    <property type="project" value="TreeGrafter"/>
</dbReference>
<keyword evidence="11 14" id="KW-0255">Endonuclease</keyword>
<organism evidence="18 19">
    <name type="scientific">Thermus brockianus</name>
    <dbReference type="NCBI Taxonomy" id="56956"/>
    <lineage>
        <taxon>Bacteria</taxon>
        <taxon>Thermotogati</taxon>
        <taxon>Deinococcota</taxon>
        <taxon>Deinococci</taxon>
        <taxon>Thermales</taxon>
        <taxon>Thermaceae</taxon>
        <taxon>Thermus</taxon>
    </lineage>
</organism>
<keyword evidence="10 14" id="KW-0479">Metal-binding</keyword>
<evidence type="ECO:0000256" key="13">
    <source>
        <dbReference type="ARBA" id="ARBA00023211"/>
    </source>
</evidence>
<comment type="similarity">
    <text evidence="5 14 16">Belongs to the RNase HII family.</text>
</comment>
<evidence type="ECO:0000256" key="2">
    <source>
        <dbReference type="ARBA" id="ARBA00001946"/>
    </source>
</evidence>
<keyword evidence="12 14" id="KW-0378">Hydrolase</keyword>
<keyword evidence="13 14" id="KW-0464">Manganese</keyword>
<proteinExistence type="inferred from homology"/>
<dbReference type="EMBL" id="CP016312">
    <property type="protein sequence ID" value="APD09355.1"/>
    <property type="molecule type" value="Genomic_DNA"/>
</dbReference>
<comment type="cofactor">
    <cofactor evidence="2">
        <name>Mg(2+)</name>
        <dbReference type="ChEBI" id="CHEBI:18420"/>
    </cofactor>
</comment>
<evidence type="ECO:0000256" key="7">
    <source>
        <dbReference type="ARBA" id="ARBA00019179"/>
    </source>
</evidence>
<evidence type="ECO:0000259" key="17">
    <source>
        <dbReference type="PROSITE" id="PS51975"/>
    </source>
</evidence>
<comment type="catalytic activity">
    <reaction evidence="1 14 15 16">
        <text>Endonucleolytic cleavage to 5'-phosphomonoester.</text>
        <dbReference type="EC" id="3.1.26.4"/>
    </reaction>
</comment>
<feature type="domain" description="RNase H type-2" evidence="17">
    <location>
        <begin position="13"/>
        <end position="199"/>
    </location>
</feature>
<dbReference type="AlphaFoldDB" id="A0A1J0LUM0"/>
<comment type="cofactor">
    <cofactor evidence="14 15">
        <name>Mn(2+)</name>
        <dbReference type="ChEBI" id="CHEBI:29035"/>
    </cofactor>
    <cofactor evidence="14 15">
        <name>Mg(2+)</name>
        <dbReference type="ChEBI" id="CHEBI:18420"/>
    </cofactor>
    <text evidence="14 15">Manganese or magnesium. Binds 1 divalent metal ion per monomer in the absence of substrate. May bind a second metal ion after substrate binding.</text>
</comment>
<dbReference type="OrthoDB" id="9803420at2"/>
<keyword evidence="9 14" id="KW-0540">Nuclease</keyword>
<evidence type="ECO:0000256" key="6">
    <source>
        <dbReference type="ARBA" id="ARBA00012180"/>
    </source>
</evidence>
<evidence type="ECO:0000256" key="9">
    <source>
        <dbReference type="ARBA" id="ARBA00022722"/>
    </source>
</evidence>
<evidence type="ECO:0000256" key="8">
    <source>
        <dbReference type="ARBA" id="ARBA00022490"/>
    </source>
</evidence>
<dbReference type="InterPro" id="IPR036397">
    <property type="entry name" value="RNaseH_sf"/>
</dbReference>
<reference evidence="19" key="1">
    <citation type="submission" date="2016-06" db="EMBL/GenBank/DDBJ databases">
        <title>Whole genome sequencing of Thermus brockianus strain GE-1.</title>
        <authorList>
            <person name="Schaefers C."/>
            <person name="Blank S."/>
            <person name="Wiebusch S."/>
            <person name="Elleuche S."/>
            <person name="Antranikian G."/>
        </authorList>
    </citation>
    <scope>NUCLEOTIDE SEQUENCE [LARGE SCALE GENOMIC DNA]</scope>
    <source>
        <strain evidence="19">GE-1</strain>
    </source>
</reference>